<dbReference type="Proteomes" id="UP001272242">
    <property type="component" value="Unassembled WGS sequence"/>
</dbReference>
<organism evidence="4 5">
    <name type="scientific">Gemmata algarum</name>
    <dbReference type="NCBI Taxonomy" id="2975278"/>
    <lineage>
        <taxon>Bacteria</taxon>
        <taxon>Pseudomonadati</taxon>
        <taxon>Planctomycetota</taxon>
        <taxon>Planctomycetia</taxon>
        <taxon>Gemmatales</taxon>
        <taxon>Gemmataceae</taxon>
        <taxon>Gemmata</taxon>
    </lineage>
</organism>
<evidence type="ECO:0000256" key="2">
    <source>
        <dbReference type="SAM" id="SignalP"/>
    </source>
</evidence>
<protein>
    <submittedName>
        <fullName evidence="4">DUF1553 domain-containing protein</fullName>
    </submittedName>
</protein>
<reference evidence="5" key="1">
    <citation type="journal article" date="2023" name="Mar. Drugs">
        <title>Gemmata algarum, a Novel Planctomycete Isolated from an Algal Mat, Displays Antimicrobial Activity.</title>
        <authorList>
            <person name="Kumar G."/>
            <person name="Kallscheuer N."/>
            <person name="Kashif M."/>
            <person name="Ahamad S."/>
            <person name="Jagadeeshwari U."/>
            <person name="Pannikurungottu S."/>
            <person name="Haufschild T."/>
            <person name="Kabuu M."/>
            <person name="Sasikala C."/>
            <person name="Jogler C."/>
            <person name="Ramana C."/>
        </authorList>
    </citation>
    <scope>NUCLEOTIDE SEQUENCE [LARGE SCALE GENOMIC DNA]</scope>
    <source>
        <strain evidence="5">JC673</strain>
    </source>
</reference>
<gene>
    <name evidence="4" type="ORF">R5W23_001968</name>
</gene>
<feature type="chain" id="PRO_5046668609" evidence="2">
    <location>
        <begin position="40"/>
        <end position="837"/>
    </location>
</feature>
<dbReference type="EMBL" id="JAXBLV010000182">
    <property type="protein sequence ID" value="MDY3560722.1"/>
    <property type="molecule type" value="Genomic_DNA"/>
</dbReference>
<feature type="domain" description="BIG2" evidence="3">
    <location>
        <begin position="39"/>
        <end position="120"/>
    </location>
</feature>
<evidence type="ECO:0000313" key="4">
    <source>
        <dbReference type="EMBL" id="MDY3560722.1"/>
    </source>
</evidence>
<dbReference type="PANTHER" id="PTHR35889:SF3">
    <property type="entry name" value="F-BOX DOMAIN-CONTAINING PROTEIN"/>
    <property type="match status" value="1"/>
</dbReference>
<dbReference type="InterPro" id="IPR022655">
    <property type="entry name" value="DUF1553"/>
</dbReference>
<dbReference type="InterPro" id="IPR011444">
    <property type="entry name" value="DUF1549"/>
</dbReference>
<dbReference type="Gene3D" id="2.60.40.1080">
    <property type="match status" value="2"/>
</dbReference>
<name>A0ABU5EZI2_9BACT</name>
<dbReference type="Pfam" id="PF07583">
    <property type="entry name" value="PSCyt2"/>
    <property type="match status" value="1"/>
</dbReference>
<evidence type="ECO:0000256" key="1">
    <source>
        <dbReference type="SAM" id="MobiDB-lite"/>
    </source>
</evidence>
<proteinExistence type="predicted"/>
<evidence type="ECO:0000259" key="3">
    <source>
        <dbReference type="SMART" id="SM00635"/>
    </source>
</evidence>
<keyword evidence="5" id="KW-1185">Reference proteome</keyword>
<dbReference type="Pfam" id="PF07587">
    <property type="entry name" value="PSD1"/>
    <property type="match status" value="1"/>
</dbReference>
<evidence type="ECO:0000313" key="5">
    <source>
        <dbReference type="Proteomes" id="UP001272242"/>
    </source>
</evidence>
<dbReference type="SMART" id="SM00635">
    <property type="entry name" value="BID_2"/>
    <property type="match status" value="2"/>
</dbReference>
<feature type="domain" description="BIG2" evidence="3">
    <location>
        <begin position="238"/>
        <end position="320"/>
    </location>
</feature>
<dbReference type="InterPro" id="IPR008964">
    <property type="entry name" value="Invasin/intimin_cell_adhesion"/>
</dbReference>
<dbReference type="SUPFAM" id="SSF49373">
    <property type="entry name" value="Invasin/intimin cell-adhesion fragments"/>
    <property type="match status" value="1"/>
</dbReference>
<dbReference type="RefSeq" id="WP_320687256.1">
    <property type="nucleotide sequence ID" value="NZ_JAXBLV010000182.1"/>
</dbReference>
<accession>A0ABU5EZI2</accession>
<dbReference type="InterPro" id="IPR003343">
    <property type="entry name" value="Big_2"/>
</dbReference>
<comment type="caution">
    <text evidence="4">The sequence shown here is derived from an EMBL/GenBank/DDBJ whole genome shotgun (WGS) entry which is preliminary data.</text>
</comment>
<dbReference type="PANTHER" id="PTHR35889">
    <property type="entry name" value="CYCLOINULO-OLIGOSACCHARIDE FRUCTANOTRANSFERASE-RELATED"/>
    <property type="match status" value="1"/>
</dbReference>
<feature type="region of interest" description="Disordered" evidence="1">
    <location>
        <begin position="544"/>
        <end position="576"/>
    </location>
</feature>
<sequence>MLNLLPAARAYLPPSLRTMRSLLFTLAVLPFVCAAQARAADGLSVFPSAVTLDGTGARQQLIVTETNGTALTDRTGEAGYRSSAPGVVVVSPSGLVTPVGDGDAVITATARGASATVPVKVRNAGAAAPVTFERDVQPILTRYGCNAGPCHGKARGQNGFQLSLLAYDNDFDFQAITAEARGRRVFPANPAFSLLLRKATGQAPHGGGKKLTEGSPEYRALATWIANGTPRTPANAPRLEKVTVFPESRLLALKAPQQLAVTAHYSDGRTQDVTNLAQFSSSESVYAAVGAAGEVRAGPIPGEAAVMARFAEKFAVCRVLIPLPKSVDAAVYEKLPRNNFIDGLVWKKLQQLNITPSELATDAQFHRRAYLDVIGRLPTPDEVRAFLADREPKKRERLLDALLERPEYADFWANKWTDLLRPNPYHTGMKATYNFDQWIRKSFRENKPYDRFVREIITANGSTFTNGAAVFYRNRREPDELTTMVSQLFLGVRLDCAKCHHHPFEVWGQDDFYSFAAFFGRIGRSGIGISAPISGSEEAVFLGSGTGRRGGSTVRHPLTGKEMTPTPLLGKPLDLSPDRDPREALAEWVTAPENPFFAKVIANRVWADLMGRGIVDPVDDLRATNPASNPELLDALATDFRKNKCDLKSLVRTICLSHAYQLSTTPNDRNASDLRNYSRHYRQRLRAEVLLDMVSDVTGVPERFEAMPAGSRAVEVWTARSQSVFLDSFGRPDPNQDPPCERTADTTVVQALHLMNSPNLYRKVTSDEGRCAELAKGKKTPGEIADELYLLAYSRLPTESERTKAVKRFEKPGATRRSATEDLLWALINTPEFVFND</sequence>
<keyword evidence="2" id="KW-0732">Signal</keyword>
<feature type="signal peptide" evidence="2">
    <location>
        <begin position="1"/>
        <end position="39"/>
    </location>
</feature>